<dbReference type="GO" id="GO:0001181">
    <property type="term" value="F:RNA polymerase I general transcription initiation factor activity"/>
    <property type="evidence" value="ECO:0007669"/>
    <property type="project" value="InterPro"/>
</dbReference>
<evidence type="ECO:0000313" key="2">
    <source>
        <dbReference type="EMBL" id="KAF2180506.1"/>
    </source>
</evidence>
<feature type="region of interest" description="Disordered" evidence="1">
    <location>
        <begin position="200"/>
        <end position="229"/>
    </location>
</feature>
<dbReference type="InterPro" id="IPR007224">
    <property type="entry name" value="TIF_Rrn11"/>
</dbReference>
<feature type="compositionally biased region" description="Basic and acidic residues" evidence="1">
    <location>
        <begin position="381"/>
        <end position="393"/>
    </location>
</feature>
<sequence>MQYFAAHLHPGQQTTHSLRASQYKTTKKRKRDEDSDEGAEEPPVSPEHNVKGQPSSNTQSHSSFAPIETEQLRVAGLLPEDVFDVPPPPFPHTHARALKDKFNYTNLQRELAALDPPLYAVNAASKSHPIDRKSEQPALRQTHLDILTTILHHCLLEGDYHRAGRAWGMILRTQVAGKAIDLRNHGRWGIGAELLLHRNARKQSSNSQSTQQSSQNSGNDRRSNHEQSLFTDEEFKLARDYYERLIIQYPNRKQVPHAIDELTFYPAMFSLWIYNVCEESKQVRRCHKEEMRGSKLESTRSEDTTMASSADALGNETVIRYEELRQARKIAGRLDQLIISPPFDKHTGLLQLRGMVGLWLGDLILGPESAKHEQVGWGSSSREHNDSSGETTLEKLKRYSESRTEIQQAREFFERAQGNGGRVWKGVENVEPKIEDLTKKMEKMQ</sequence>
<feature type="region of interest" description="Disordered" evidence="1">
    <location>
        <begin position="1"/>
        <end position="63"/>
    </location>
</feature>
<accession>A0A6A6DS64</accession>
<dbReference type="GO" id="GO:0017025">
    <property type="term" value="F:TBP-class protein binding"/>
    <property type="evidence" value="ECO:0007669"/>
    <property type="project" value="TreeGrafter"/>
</dbReference>
<gene>
    <name evidence="2" type="ORF">K469DRAFT_672389</name>
</gene>
<dbReference type="EMBL" id="ML994657">
    <property type="protein sequence ID" value="KAF2180506.1"/>
    <property type="molecule type" value="Genomic_DNA"/>
</dbReference>
<dbReference type="InterPro" id="IPR053029">
    <property type="entry name" value="RNA_pol_I-specific_init_factor"/>
</dbReference>
<feature type="compositionally biased region" description="Polar residues" evidence="1">
    <location>
        <begin position="11"/>
        <end position="24"/>
    </location>
</feature>
<dbReference type="GO" id="GO:0042790">
    <property type="term" value="P:nucleolar large rRNA transcription by RNA polymerase I"/>
    <property type="evidence" value="ECO:0007669"/>
    <property type="project" value="TreeGrafter"/>
</dbReference>
<organism evidence="2 3">
    <name type="scientific">Zopfia rhizophila CBS 207.26</name>
    <dbReference type="NCBI Taxonomy" id="1314779"/>
    <lineage>
        <taxon>Eukaryota</taxon>
        <taxon>Fungi</taxon>
        <taxon>Dikarya</taxon>
        <taxon>Ascomycota</taxon>
        <taxon>Pezizomycotina</taxon>
        <taxon>Dothideomycetes</taxon>
        <taxon>Dothideomycetes incertae sedis</taxon>
        <taxon>Zopfiaceae</taxon>
        <taxon>Zopfia</taxon>
    </lineage>
</organism>
<protein>
    <submittedName>
        <fullName evidence="2">Uncharacterized protein</fullName>
    </submittedName>
</protein>
<feature type="compositionally biased region" description="Low complexity" evidence="1">
    <location>
        <begin position="203"/>
        <end position="217"/>
    </location>
</feature>
<dbReference type="Pfam" id="PF04090">
    <property type="entry name" value="Rrn11"/>
    <property type="match status" value="1"/>
</dbReference>
<keyword evidence="3" id="KW-1185">Reference proteome</keyword>
<dbReference type="GO" id="GO:0001164">
    <property type="term" value="F:RNA polymerase I core promoter sequence-specific DNA binding"/>
    <property type="evidence" value="ECO:0007669"/>
    <property type="project" value="InterPro"/>
</dbReference>
<reference evidence="2" key="1">
    <citation type="journal article" date="2020" name="Stud. Mycol.">
        <title>101 Dothideomycetes genomes: a test case for predicting lifestyles and emergence of pathogens.</title>
        <authorList>
            <person name="Haridas S."/>
            <person name="Albert R."/>
            <person name="Binder M."/>
            <person name="Bloem J."/>
            <person name="Labutti K."/>
            <person name="Salamov A."/>
            <person name="Andreopoulos B."/>
            <person name="Baker S."/>
            <person name="Barry K."/>
            <person name="Bills G."/>
            <person name="Bluhm B."/>
            <person name="Cannon C."/>
            <person name="Castanera R."/>
            <person name="Culley D."/>
            <person name="Daum C."/>
            <person name="Ezra D."/>
            <person name="Gonzalez J."/>
            <person name="Henrissat B."/>
            <person name="Kuo A."/>
            <person name="Liang C."/>
            <person name="Lipzen A."/>
            <person name="Lutzoni F."/>
            <person name="Magnuson J."/>
            <person name="Mondo S."/>
            <person name="Nolan M."/>
            <person name="Ohm R."/>
            <person name="Pangilinan J."/>
            <person name="Park H.-J."/>
            <person name="Ramirez L."/>
            <person name="Alfaro M."/>
            <person name="Sun H."/>
            <person name="Tritt A."/>
            <person name="Yoshinaga Y."/>
            <person name="Zwiers L.-H."/>
            <person name="Turgeon B."/>
            <person name="Goodwin S."/>
            <person name="Spatafora J."/>
            <person name="Crous P."/>
            <person name="Grigoriev I."/>
        </authorList>
    </citation>
    <scope>NUCLEOTIDE SEQUENCE</scope>
    <source>
        <strain evidence="2">CBS 207.26</strain>
    </source>
</reference>
<name>A0A6A6DS64_9PEZI</name>
<dbReference type="AlphaFoldDB" id="A0A6A6DS64"/>
<proteinExistence type="predicted"/>
<dbReference type="PANTHER" id="PTHR28244">
    <property type="entry name" value="RNA POLYMERASE I-SPECIFIC TRANSCRIPTION INITIATION FACTOR RRN11"/>
    <property type="match status" value="1"/>
</dbReference>
<feature type="region of interest" description="Disordered" evidence="1">
    <location>
        <begin position="374"/>
        <end position="393"/>
    </location>
</feature>
<evidence type="ECO:0000313" key="3">
    <source>
        <dbReference type="Proteomes" id="UP000800200"/>
    </source>
</evidence>
<dbReference type="PANTHER" id="PTHR28244:SF1">
    <property type="entry name" value="RNA POLYMERASE I-SPECIFIC TRANSCRIPTION INITIATION FACTOR RRN11"/>
    <property type="match status" value="1"/>
</dbReference>
<feature type="compositionally biased region" description="Polar residues" evidence="1">
    <location>
        <begin position="52"/>
        <end position="63"/>
    </location>
</feature>
<evidence type="ECO:0000256" key="1">
    <source>
        <dbReference type="SAM" id="MobiDB-lite"/>
    </source>
</evidence>
<dbReference type="Proteomes" id="UP000800200">
    <property type="component" value="Unassembled WGS sequence"/>
</dbReference>
<dbReference type="OrthoDB" id="2159786at2759"/>
<dbReference type="GO" id="GO:0070860">
    <property type="term" value="C:RNA polymerase I core factor complex"/>
    <property type="evidence" value="ECO:0007669"/>
    <property type="project" value="TreeGrafter"/>
</dbReference>